<evidence type="ECO:0000313" key="2">
    <source>
        <dbReference type="Proteomes" id="UP000219897"/>
    </source>
</evidence>
<name>A0ABD6SFT3_BACTU</name>
<evidence type="ECO:0008006" key="3">
    <source>
        <dbReference type="Google" id="ProtNLM"/>
    </source>
</evidence>
<organism evidence="1 2">
    <name type="scientific">Bacillus thuringiensis</name>
    <dbReference type="NCBI Taxonomy" id="1428"/>
    <lineage>
        <taxon>Bacteria</taxon>
        <taxon>Bacillati</taxon>
        <taxon>Bacillota</taxon>
        <taxon>Bacilli</taxon>
        <taxon>Bacillales</taxon>
        <taxon>Bacillaceae</taxon>
        <taxon>Bacillus</taxon>
        <taxon>Bacillus cereus group</taxon>
    </lineage>
</organism>
<accession>A0ABD6SFT3</accession>
<evidence type="ECO:0000313" key="1">
    <source>
        <dbReference type="EMBL" id="PER55798.1"/>
    </source>
</evidence>
<protein>
    <recommendedName>
        <fullName evidence="3">Group-specific protein</fullName>
    </recommendedName>
</protein>
<proteinExistence type="predicted"/>
<dbReference type="AlphaFoldDB" id="A0ABD6SFT3"/>
<reference evidence="1 2" key="1">
    <citation type="submission" date="2017-09" db="EMBL/GenBank/DDBJ databases">
        <title>Large-scale bioinformatics analysis of Bacillus genomes uncovers conserved roles of natural products in bacterial physiology.</title>
        <authorList>
            <consortium name="Agbiome Team Llc"/>
            <person name="Bleich R.M."/>
            <person name="Kirk G.J."/>
            <person name="Santa Maria K.C."/>
            <person name="Allen S.E."/>
            <person name="Farag S."/>
            <person name="Shank E.A."/>
            <person name="Bowers A."/>
        </authorList>
    </citation>
    <scope>NUCLEOTIDE SEQUENCE [LARGE SCALE GENOMIC DNA]</scope>
    <source>
        <strain evidence="1 2">AFS005140</strain>
    </source>
</reference>
<dbReference type="Proteomes" id="UP000219897">
    <property type="component" value="Unassembled WGS sequence"/>
</dbReference>
<dbReference type="RefSeq" id="WP_098317135.1">
    <property type="nucleotide sequence ID" value="NZ_NTYF01000023.1"/>
</dbReference>
<dbReference type="EMBL" id="NTYF01000023">
    <property type="protein sequence ID" value="PER55798.1"/>
    <property type="molecule type" value="Genomic_DNA"/>
</dbReference>
<comment type="caution">
    <text evidence="1">The sequence shown here is derived from an EMBL/GenBank/DDBJ whole genome shotgun (WGS) entry which is preliminary data.</text>
</comment>
<sequence length="113" mass="13024">MQISFFSRPMVETTLEELELFYKKGKTVKDLAKFLSEVTNMIKIVPAVFVETFAIRYSGALYDVKLTKLDMPKMTRVVVLNLANKESNFLDIHEKDAVNWVQSLKTLMDTTNI</sequence>
<gene>
    <name evidence="1" type="ORF">CN495_08590</name>
</gene>